<feature type="transmembrane region" description="Helical" evidence="1">
    <location>
        <begin position="156"/>
        <end position="189"/>
    </location>
</feature>
<evidence type="ECO:0000313" key="3">
    <source>
        <dbReference type="Proteomes" id="UP000829925"/>
    </source>
</evidence>
<dbReference type="EMBL" id="CP095053">
    <property type="protein sequence ID" value="UOR07285.1"/>
    <property type="molecule type" value="Genomic_DNA"/>
</dbReference>
<sequence length="553" mass="61618">MAYRISRRRLTVWLLPALLLLITLIGLGSYYETNDDTVLTLLLQGRMSAGPITNLHLYFHGLAAPLVSLYQQWSAVPWYGLLLYGLLYLATALLFGVLYRRLRAWLRPGETAVALALFFLVGWLEHAMWFNYLRVPVLLAAAGVWHSAARPKRTSALVLGLLAFGVAWLIRPSAAVLGLLLAVPGAWWLSGRRSGRVLVGAAALALVGALAVNLTRSPVAATYRRLDVLKSNLNDYQLLRPTPHTAADSLGVRAVQHWFLADSTLVNEALFQRALPLDAAYFMQEKLSGKLQETAQLLVRNYFPLLALLLLSWVWVARRARHIGRREFVLVQLGFGVGGLLLAGVLKLPPRLALPYLDAWVLANGIFILKRAERLPRRPWPVVVGLVLVLGLYGYKTVHRRQMLYAEQQANKHALRGLAQPATTLFVSDGIERYYKSRSPFDAEWPLPGRVLSLVGWQALDPSQPVFRASLTGARAMPESLRRLAQQDSTVQWLLTPAGAELLNIQLERTQQANQPIMQLRGLAPDSVRHTDQLQPYKPSVLPVKKASKAKIL</sequence>
<reference evidence="2 3" key="1">
    <citation type="submission" date="2022-04" db="EMBL/GenBank/DDBJ databases">
        <title>Hymenobacter sp. isolated from the air.</title>
        <authorList>
            <person name="Won M."/>
            <person name="Lee C.-M."/>
            <person name="Woen H.-Y."/>
            <person name="Kwon S.-W."/>
        </authorList>
    </citation>
    <scope>NUCLEOTIDE SEQUENCE [LARGE SCALE GENOMIC DNA]</scope>
    <source>
        <strain evidence="3">5413 J-13</strain>
    </source>
</reference>
<accession>A0A8T9SZI4</accession>
<dbReference type="Proteomes" id="UP000829925">
    <property type="component" value="Chromosome"/>
</dbReference>
<keyword evidence="1" id="KW-0812">Transmembrane</keyword>
<keyword evidence="1" id="KW-0472">Membrane</keyword>
<evidence type="ECO:0000256" key="1">
    <source>
        <dbReference type="SAM" id="Phobius"/>
    </source>
</evidence>
<feature type="transmembrane region" description="Helical" evidence="1">
    <location>
        <begin position="78"/>
        <end position="98"/>
    </location>
</feature>
<proteinExistence type="predicted"/>
<feature type="transmembrane region" description="Helical" evidence="1">
    <location>
        <begin position="378"/>
        <end position="395"/>
    </location>
</feature>
<protein>
    <submittedName>
        <fullName evidence="2">Uncharacterized protein</fullName>
    </submittedName>
</protein>
<keyword evidence="3" id="KW-1185">Reference proteome</keyword>
<dbReference type="AlphaFoldDB" id="A0A8T9SZI4"/>
<feature type="transmembrane region" description="Helical" evidence="1">
    <location>
        <begin position="195"/>
        <end position="215"/>
    </location>
</feature>
<keyword evidence="1" id="KW-1133">Transmembrane helix</keyword>
<feature type="transmembrane region" description="Helical" evidence="1">
    <location>
        <begin position="105"/>
        <end position="123"/>
    </location>
</feature>
<feature type="transmembrane region" description="Helical" evidence="1">
    <location>
        <begin position="297"/>
        <end position="316"/>
    </location>
</feature>
<organism evidence="2 3">
    <name type="scientific">Hymenobacter aerilatus</name>
    <dbReference type="NCBI Taxonomy" id="2932251"/>
    <lineage>
        <taxon>Bacteria</taxon>
        <taxon>Pseudomonadati</taxon>
        <taxon>Bacteroidota</taxon>
        <taxon>Cytophagia</taxon>
        <taxon>Cytophagales</taxon>
        <taxon>Hymenobacteraceae</taxon>
        <taxon>Hymenobacter</taxon>
    </lineage>
</organism>
<dbReference type="KEGG" id="haei:MUN82_09335"/>
<name>A0A8T9SZI4_9BACT</name>
<feature type="transmembrane region" description="Helical" evidence="1">
    <location>
        <begin position="12"/>
        <end position="31"/>
    </location>
</feature>
<gene>
    <name evidence="2" type="ORF">MUN82_09335</name>
</gene>
<evidence type="ECO:0000313" key="2">
    <source>
        <dbReference type="EMBL" id="UOR07285.1"/>
    </source>
</evidence>
<feature type="transmembrane region" description="Helical" evidence="1">
    <location>
        <begin position="328"/>
        <end position="346"/>
    </location>
</feature>
<dbReference type="RefSeq" id="WP_245096919.1">
    <property type="nucleotide sequence ID" value="NZ_CP095053.1"/>
</dbReference>